<dbReference type="PIRSF" id="PIRSF000847">
    <property type="entry name" value="Phos_ph_gly_syn"/>
    <property type="match status" value="1"/>
</dbReference>
<comment type="subcellular location">
    <subcellularLocation>
        <location evidence="1">Membrane</location>
        <topology evidence="1">Multi-pass membrane protein</topology>
    </subcellularLocation>
</comment>
<dbReference type="Gene3D" id="1.20.120.1760">
    <property type="match status" value="1"/>
</dbReference>
<dbReference type="AlphaFoldDB" id="A0A8J6XWI4"/>
<feature type="transmembrane region" description="Helical" evidence="17">
    <location>
        <begin position="171"/>
        <end position="192"/>
    </location>
</feature>
<evidence type="ECO:0000256" key="4">
    <source>
        <dbReference type="ARBA" id="ARBA00013170"/>
    </source>
</evidence>
<keyword evidence="9 17" id="KW-1133">Transmembrane helix</keyword>
<feature type="transmembrane region" description="Helical" evidence="17">
    <location>
        <begin position="55"/>
        <end position="75"/>
    </location>
</feature>
<protein>
    <recommendedName>
        <fullName evidence="5 15">CDP-diacylglycerol--glycerol-3-phosphate 3-phosphatidyltransferase</fullName>
        <ecNumber evidence="4 15">2.7.8.5</ecNumber>
    </recommendedName>
</protein>
<evidence type="ECO:0000313" key="19">
    <source>
        <dbReference type="Proteomes" id="UP000598633"/>
    </source>
</evidence>
<comment type="catalytic activity">
    <reaction evidence="14">
        <text>a CDP-1,2-diacyl-sn-glycerol + sn-glycerol 3-phosphate = a 1,2-diacyl-sn-glycero-3-phospho-(1'-sn-glycero-3'-phosphate) + CMP + H(+)</text>
        <dbReference type="Rhea" id="RHEA:12593"/>
        <dbReference type="ChEBI" id="CHEBI:15378"/>
        <dbReference type="ChEBI" id="CHEBI:57597"/>
        <dbReference type="ChEBI" id="CHEBI:58332"/>
        <dbReference type="ChEBI" id="CHEBI:60110"/>
        <dbReference type="ChEBI" id="CHEBI:60377"/>
        <dbReference type="EC" id="2.7.8.5"/>
    </reaction>
</comment>
<evidence type="ECO:0000256" key="3">
    <source>
        <dbReference type="ARBA" id="ARBA00010441"/>
    </source>
</evidence>
<proteinExistence type="inferred from homology"/>
<name>A0A8J6XWI4_9BACT</name>
<dbReference type="Proteomes" id="UP000598633">
    <property type="component" value="Unassembled WGS sequence"/>
</dbReference>
<evidence type="ECO:0000313" key="18">
    <source>
        <dbReference type="EMBL" id="MBD3870132.1"/>
    </source>
</evidence>
<evidence type="ECO:0000256" key="8">
    <source>
        <dbReference type="ARBA" id="ARBA00022692"/>
    </source>
</evidence>
<dbReference type="InterPro" id="IPR004570">
    <property type="entry name" value="Phosphatidylglycerol_P_synth"/>
</dbReference>
<evidence type="ECO:0000256" key="14">
    <source>
        <dbReference type="ARBA" id="ARBA00048586"/>
    </source>
</evidence>
<evidence type="ECO:0000256" key="10">
    <source>
        <dbReference type="ARBA" id="ARBA00023098"/>
    </source>
</evidence>
<evidence type="ECO:0000256" key="13">
    <source>
        <dbReference type="ARBA" id="ARBA00023264"/>
    </source>
</evidence>
<keyword evidence="8 17" id="KW-0812">Transmembrane</keyword>
<dbReference type="InterPro" id="IPR048254">
    <property type="entry name" value="CDP_ALCOHOL_P_TRANSF_CS"/>
</dbReference>
<evidence type="ECO:0000256" key="11">
    <source>
        <dbReference type="ARBA" id="ARBA00023136"/>
    </source>
</evidence>
<sequence length="203" mass="22414">MVVDLRVTRAWSLDACRAERGPTVWNIPNLLTVFRIFLVPLLVVVLLTEIPDKEYWGLGIFLLAALTDALDGIIARRTQTITTTGAMLDPIADKLLMSAAFISLVELQQAPAWMVTLIVGREFAVTALRMIALERGIAISANWLGKAKTTAQIITVSILIFSINSDRWDTIALIALWITVALTVASMVVYFWQNRGVLMEDGA</sequence>
<dbReference type="EMBL" id="JACXWA010000033">
    <property type="protein sequence ID" value="MBD3870132.1"/>
    <property type="molecule type" value="Genomic_DNA"/>
</dbReference>
<organism evidence="18 19">
    <name type="scientific">Candidatus Sulfomarinibacter kjeldsenii</name>
    <dbReference type="NCBI Taxonomy" id="2885994"/>
    <lineage>
        <taxon>Bacteria</taxon>
        <taxon>Pseudomonadati</taxon>
        <taxon>Acidobacteriota</taxon>
        <taxon>Thermoanaerobaculia</taxon>
        <taxon>Thermoanaerobaculales</taxon>
        <taxon>Candidatus Sulfomarinibacteraceae</taxon>
        <taxon>Candidatus Sulfomarinibacter</taxon>
    </lineage>
</organism>
<dbReference type="PANTHER" id="PTHR14269:SF62">
    <property type="entry name" value="CDP-DIACYLGLYCEROL--GLYCEROL-3-PHOSPHATE 3-PHOSPHATIDYLTRANSFERASE 1, CHLOROPLASTIC"/>
    <property type="match status" value="1"/>
</dbReference>
<keyword evidence="13" id="KW-1208">Phospholipid metabolism</keyword>
<dbReference type="NCBIfam" id="TIGR00560">
    <property type="entry name" value="pgsA"/>
    <property type="match status" value="1"/>
</dbReference>
<dbReference type="InterPro" id="IPR000462">
    <property type="entry name" value="CDP-OH_P_trans"/>
</dbReference>
<dbReference type="PROSITE" id="PS00379">
    <property type="entry name" value="CDP_ALCOHOL_P_TRANSF"/>
    <property type="match status" value="1"/>
</dbReference>
<dbReference type="InterPro" id="IPR050324">
    <property type="entry name" value="CDP-alcohol_PTase-I"/>
</dbReference>
<feature type="transmembrane region" description="Helical" evidence="17">
    <location>
        <begin position="30"/>
        <end position="48"/>
    </location>
</feature>
<keyword evidence="10" id="KW-0443">Lipid metabolism</keyword>
<dbReference type="PANTHER" id="PTHR14269">
    <property type="entry name" value="CDP-DIACYLGLYCEROL--GLYCEROL-3-PHOSPHATE 3-PHOSPHATIDYLTRANSFERASE-RELATED"/>
    <property type="match status" value="1"/>
</dbReference>
<comment type="caution">
    <text evidence="18">The sequence shown here is derived from an EMBL/GenBank/DDBJ whole genome shotgun (WGS) entry which is preliminary data.</text>
</comment>
<evidence type="ECO:0000256" key="1">
    <source>
        <dbReference type="ARBA" id="ARBA00004141"/>
    </source>
</evidence>
<dbReference type="GO" id="GO:0046474">
    <property type="term" value="P:glycerophospholipid biosynthetic process"/>
    <property type="evidence" value="ECO:0007669"/>
    <property type="project" value="TreeGrafter"/>
</dbReference>
<keyword evidence="12" id="KW-0594">Phospholipid biosynthesis</keyword>
<evidence type="ECO:0000256" key="6">
    <source>
        <dbReference type="ARBA" id="ARBA00022516"/>
    </source>
</evidence>
<dbReference type="GO" id="GO:0008444">
    <property type="term" value="F:CDP-diacylglycerol-glycerol-3-phosphate 3-phosphatidyltransferase activity"/>
    <property type="evidence" value="ECO:0007669"/>
    <property type="project" value="UniProtKB-UniRule"/>
</dbReference>
<evidence type="ECO:0000256" key="2">
    <source>
        <dbReference type="ARBA" id="ARBA00005042"/>
    </source>
</evidence>
<evidence type="ECO:0000256" key="16">
    <source>
        <dbReference type="RuleBase" id="RU003750"/>
    </source>
</evidence>
<comment type="pathway">
    <text evidence="2">Phospholipid metabolism; phosphatidylglycerol biosynthesis; phosphatidylglycerol from CDP-diacylglycerol: step 1/2.</text>
</comment>
<evidence type="ECO:0000256" key="9">
    <source>
        <dbReference type="ARBA" id="ARBA00022989"/>
    </source>
</evidence>
<keyword evidence="6" id="KW-0444">Lipid biosynthesis</keyword>
<evidence type="ECO:0000256" key="12">
    <source>
        <dbReference type="ARBA" id="ARBA00023209"/>
    </source>
</evidence>
<evidence type="ECO:0000256" key="5">
    <source>
        <dbReference type="ARBA" id="ARBA00014944"/>
    </source>
</evidence>
<evidence type="ECO:0000256" key="17">
    <source>
        <dbReference type="SAM" id="Phobius"/>
    </source>
</evidence>
<gene>
    <name evidence="18" type="primary">pgsA</name>
    <name evidence="18" type="ORF">IFJ97_02085</name>
</gene>
<evidence type="ECO:0000256" key="15">
    <source>
        <dbReference type="NCBIfam" id="TIGR00560"/>
    </source>
</evidence>
<keyword evidence="7 16" id="KW-0808">Transferase</keyword>
<keyword evidence="11 17" id="KW-0472">Membrane</keyword>
<dbReference type="EC" id="2.7.8.5" evidence="4 15"/>
<accession>A0A8J6XWI4</accession>
<comment type="similarity">
    <text evidence="3 16">Belongs to the CDP-alcohol phosphatidyltransferase class-I family.</text>
</comment>
<reference evidence="18 19" key="1">
    <citation type="submission" date="2020-08" db="EMBL/GenBank/DDBJ databases">
        <title>Acidobacteriota in marine sediments use diverse sulfur dissimilation pathways.</title>
        <authorList>
            <person name="Wasmund K."/>
        </authorList>
    </citation>
    <scope>NUCLEOTIDE SEQUENCE [LARGE SCALE GENOMIC DNA]</scope>
    <source>
        <strain evidence="18">MAG AM3-A</strain>
    </source>
</reference>
<dbReference type="InterPro" id="IPR043130">
    <property type="entry name" value="CDP-OH_PTrfase_TM_dom"/>
</dbReference>
<dbReference type="GO" id="GO:0016020">
    <property type="term" value="C:membrane"/>
    <property type="evidence" value="ECO:0007669"/>
    <property type="project" value="UniProtKB-SubCell"/>
</dbReference>
<dbReference type="Pfam" id="PF01066">
    <property type="entry name" value="CDP-OH_P_transf"/>
    <property type="match status" value="1"/>
</dbReference>
<evidence type="ECO:0000256" key="7">
    <source>
        <dbReference type="ARBA" id="ARBA00022679"/>
    </source>
</evidence>